<organism evidence="2 3">
    <name type="scientific">Cyclotella cryptica</name>
    <dbReference type="NCBI Taxonomy" id="29204"/>
    <lineage>
        <taxon>Eukaryota</taxon>
        <taxon>Sar</taxon>
        <taxon>Stramenopiles</taxon>
        <taxon>Ochrophyta</taxon>
        <taxon>Bacillariophyta</taxon>
        <taxon>Coscinodiscophyceae</taxon>
        <taxon>Thalassiosirophycidae</taxon>
        <taxon>Stephanodiscales</taxon>
        <taxon>Stephanodiscaceae</taxon>
        <taxon>Cyclotella</taxon>
    </lineage>
</organism>
<evidence type="ECO:0000313" key="2">
    <source>
        <dbReference type="EMBL" id="KAL3782390.1"/>
    </source>
</evidence>
<evidence type="ECO:0008006" key="4">
    <source>
        <dbReference type="Google" id="ProtNLM"/>
    </source>
</evidence>
<comment type="caution">
    <text evidence="2">The sequence shown here is derived from an EMBL/GenBank/DDBJ whole genome shotgun (WGS) entry which is preliminary data.</text>
</comment>
<accession>A0ABD3P264</accession>
<dbReference type="InterPro" id="IPR029068">
    <property type="entry name" value="Glyas_Bleomycin-R_OHBP_Dase"/>
</dbReference>
<dbReference type="CDD" id="cd06587">
    <property type="entry name" value="VOC"/>
    <property type="match status" value="1"/>
</dbReference>
<dbReference type="AlphaFoldDB" id="A0ABD3P264"/>
<feature type="signal peptide" evidence="1">
    <location>
        <begin position="1"/>
        <end position="24"/>
    </location>
</feature>
<dbReference type="Proteomes" id="UP001516023">
    <property type="component" value="Unassembled WGS sequence"/>
</dbReference>
<keyword evidence="3" id="KW-1185">Reference proteome</keyword>
<dbReference type="EMBL" id="JABMIG020000287">
    <property type="protein sequence ID" value="KAL3782390.1"/>
    <property type="molecule type" value="Genomic_DNA"/>
</dbReference>
<proteinExistence type="predicted"/>
<name>A0ABD3P264_9STRA</name>
<gene>
    <name evidence="2" type="ORF">HJC23_005438</name>
</gene>
<dbReference type="SUPFAM" id="SSF54593">
    <property type="entry name" value="Glyoxalase/Bleomycin resistance protein/Dihydroxybiphenyl dioxygenase"/>
    <property type="match status" value="1"/>
</dbReference>
<keyword evidence="1" id="KW-0732">Signal</keyword>
<protein>
    <recommendedName>
        <fullName evidence="4">VOC domain-containing protein</fullName>
    </recommendedName>
</protein>
<evidence type="ECO:0000256" key="1">
    <source>
        <dbReference type="SAM" id="SignalP"/>
    </source>
</evidence>
<reference evidence="2 3" key="1">
    <citation type="journal article" date="2020" name="G3 (Bethesda)">
        <title>Improved Reference Genome for Cyclotella cryptica CCMP332, a Model for Cell Wall Morphogenesis, Salinity Adaptation, and Lipid Production in Diatoms (Bacillariophyta).</title>
        <authorList>
            <person name="Roberts W.R."/>
            <person name="Downey K.M."/>
            <person name="Ruck E.C."/>
            <person name="Traller J.C."/>
            <person name="Alverson A.J."/>
        </authorList>
    </citation>
    <scope>NUCLEOTIDE SEQUENCE [LARGE SCALE GENOMIC DNA]</scope>
    <source>
        <strain evidence="2 3">CCMP332</strain>
    </source>
</reference>
<dbReference type="Gene3D" id="3.10.180.10">
    <property type="entry name" value="2,3-Dihydroxybiphenyl 1,2-Dioxygenase, domain 1"/>
    <property type="match status" value="1"/>
</dbReference>
<evidence type="ECO:0000313" key="3">
    <source>
        <dbReference type="Proteomes" id="UP001516023"/>
    </source>
</evidence>
<feature type="chain" id="PRO_5044863703" description="VOC domain-containing protein" evidence="1">
    <location>
        <begin position="25"/>
        <end position="310"/>
    </location>
</feature>
<sequence>MKMISNIFMARVFLIFTSLSITNSIPTTCAFAMPKAKILCIRRNRRLLANPNPFARATYNHKGHSPLAFQQQYGCSAHTSRHFIQPSARTLCKATSNSDNNNDNTVTKSLTTNIYSHHIALKTRNIENAINFYSLLGFRVESKFVSGPARCAWLIHESHNDDQDPNTTKSRMELIEVPSYMLNEPEGMKRRAVDFTKREELLGWNHFALDVTKHIPRSMDDSNSQEGRSCELYQLQQWMDDLNEASIAKFGKSLRVALPPTKRIIGREVYEMAFLYDADGALVELLNHSGTLQQDVSDGWTPWDGTGFVQ</sequence>